<keyword evidence="3" id="KW-1185">Reference proteome</keyword>
<evidence type="ECO:0000256" key="1">
    <source>
        <dbReference type="SAM" id="SignalP"/>
    </source>
</evidence>
<reference evidence="2 3" key="1">
    <citation type="journal article" date="2015" name="Genome Announc.">
        <title>Draft Genome Sequences of Marine Isolates of Thalassomonas viridans and Thalassomonas actiniarum.</title>
        <authorList>
            <person name="Olonade I."/>
            <person name="van Zyl L.J."/>
            <person name="Trindade M."/>
        </authorList>
    </citation>
    <scope>NUCLEOTIDE SEQUENCE [LARGE SCALE GENOMIC DNA]</scope>
    <source>
        <strain evidence="2 3">XOM25</strain>
    </source>
</reference>
<organism evidence="2 3">
    <name type="scientific">Thalassomonas viridans</name>
    <dbReference type="NCBI Taxonomy" id="137584"/>
    <lineage>
        <taxon>Bacteria</taxon>
        <taxon>Pseudomonadati</taxon>
        <taxon>Pseudomonadota</taxon>
        <taxon>Gammaproteobacteria</taxon>
        <taxon>Alteromonadales</taxon>
        <taxon>Colwelliaceae</taxon>
        <taxon>Thalassomonas</taxon>
    </lineage>
</organism>
<evidence type="ECO:0000313" key="2">
    <source>
        <dbReference type="EMBL" id="WDE04786.1"/>
    </source>
</evidence>
<evidence type="ECO:0008006" key="4">
    <source>
        <dbReference type="Google" id="ProtNLM"/>
    </source>
</evidence>
<name>A0AAF0C8V5_9GAMM</name>
<sequence>MIKSLILSALLMVFSLTANASFIVQTATGNVDPMLGYGTNGISNDIYLHHNFELTETTEIASLGGFFATSGQPVNLFAAFVALSSESDMPDTIDLSGDDVIATTTLALTSEFGYSMADFSLTLEAGWYSLAFGTGKFGASSVEEFSETSVGMVDLPVDLHNDLPFSALQPTFWGLKNEFIFQATNPAFLISSDSAAVAMQQLTASVPEPGTLGLFILLALPLCLRRKS</sequence>
<accession>A0AAF0C8V5</accession>
<dbReference type="RefSeq" id="WP_044839610.1">
    <property type="nucleotide sequence ID" value="NZ_CP059733.1"/>
</dbReference>
<dbReference type="AlphaFoldDB" id="A0AAF0C8V5"/>
<evidence type="ECO:0000313" key="3">
    <source>
        <dbReference type="Proteomes" id="UP000032352"/>
    </source>
</evidence>
<keyword evidence="1" id="KW-0732">Signal</keyword>
<reference evidence="2 3" key="2">
    <citation type="journal article" date="2022" name="Mar. Drugs">
        <title>Bioassay-Guided Fractionation Leads to the Detection of Cholic Acid Generated by the Rare Thalassomonas sp.</title>
        <authorList>
            <person name="Pheiffer F."/>
            <person name="Schneider Y.K."/>
            <person name="Hansen E.H."/>
            <person name="Andersen J.H."/>
            <person name="Isaksson J."/>
            <person name="Busche T."/>
            <person name="R C."/>
            <person name="Kalinowski J."/>
            <person name="Zyl L.V."/>
            <person name="Trindade M."/>
        </authorList>
    </citation>
    <scope>NUCLEOTIDE SEQUENCE [LARGE SCALE GENOMIC DNA]</scope>
    <source>
        <strain evidence="2 3">XOM25</strain>
    </source>
</reference>
<proteinExistence type="predicted"/>
<feature type="signal peptide" evidence="1">
    <location>
        <begin position="1"/>
        <end position="20"/>
    </location>
</feature>
<dbReference type="EMBL" id="CP059733">
    <property type="protein sequence ID" value="WDE04786.1"/>
    <property type="molecule type" value="Genomic_DNA"/>
</dbReference>
<feature type="chain" id="PRO_5042048053" description="PEP-CTERM protein-sorting domain-containing protein" evidence="1">
    <location>
        <begin position="21"/>
        <end position="228"/>
    </location>
</feature>
<protein>
    <recommendedName>
        <fullName evidence="4">PEP-CTERM protein-sorting domain-containing protein</fullName>
    </recommendedName>
</protein>
<gene>
    <name evidence="2" type="ORF">SG34_026315</name>
</gene>
<dbReference type="Proteomes" id="UP000032352">
    <property type="component" value="Chromosome"/>
</dbReference>
<dbReference type="KEGG" id="tvd:SG34_026315"/>